<accession>A0A843XQI1</accession>
<dbReference type="Proteomes" id="UP000652761">
    <property type="component" value="Unassembled WGS sequence"/>
</dbReference>
<comment type="caution">
    <text evidence="1">The sequence shown here is derived from an EMBL/GenBank/DDBJ whole genome shotgun (WGS) entry which is preliminary data.</text>
</comment>
<proteinExistence type="predicted"/>
<dbReference type="EMBL" id="NMUH01010884">
    <property type="protein sequence ID" value="MQM21340.1"/>
    <property type="molecule type" value="Genomic_DNA"/>
</dbReference>
<sequence length="134" mass="14748">MRRASISLILEVINSHICADRQGYPYLYIYLETIYASSKHACLSSVGCSFELRMKWVRSPVPPSAHAWARAQQLPTPDRQGYPYLYASSKHACLSSVGCSFELRIKLGEVASAPLRTRLGQGSAAANTSCSVHI</sequence>
<reference evidence="1" key="1">
    <citation type="submission" date="2017-07" db="EMBL/GenBank/DDBJ databases">
        <title>Taro Niue Genome Assembly and Annotation.</title>
        <authorList>
            <person name="Atibalentja N."/>
            <person name="Keating K."/>
            <person name="Fields C.J."/>
        </authorList>
    </citation>
    <scope>NUCLEOTIDE SEQUENCE</scope>
    <source>
        <strain evidence="1">Niue_2</strain>
        <tissue evidence="1">Leaf</tissue>
    </source>
</reference>
<dbReference type="AlphaFoldDB" id="A0A843XQI1"/>
<keyword evidence="2" id="KW-1185">Reference proteome</keyword>
<evidence type="ECO:0000313" key="1">
    <source>
        <dbReference type="EMBL" id="MQM21340.1"/>
    </source>
</evidence>
<evidence type="ECO:0000313" key="2">
    <source>
        <dbReference type="Proteomes" id="UP000652761"/>
    </source>
</evidence>
<name>A0A843XQI1_COLES</name>
<protein>
    <submittedName>
        <fullName evidence="1">Uncharacterized protein</fullName>
    </submittedName>
</protein>
<organism evidence="1 2">
    <name type="scientific">Colocasia esculenta</name>
    <name type="common">Wild taro</name>
    <name type="synonym">Arum esculentum</name>
    <dbReference type="NCBI Taxonomy" id="4460"/>
    <lineage>
        <taxon>Eukaryota</taxon>
        <taxon>Viridiplantae</taxon>
        <taxon>Streptophyta</taxon>
        <taxon>Embryophyta</taxon>
        <taxon>Tracheophyta</taxon>
        <taxon>Spermatophyta</taxon>
        <taxon>Magnoliopsida</taxon>
        <taxon>Liliopsida</taxon>
        <taxon>Araceae</taxon>
        <taxon>Aroideae</taxon>
        <taxon>Colocasieae</taxon>
        <taxon>Colocasia</taxon>
    </lineage>
</organism>
<gene>
    <name evidence="1" type="ORF">Taro_054379</name>
</gene>